<evidence type="ECO:0000256" key="1">
    <source>
        <dbReference type="ARBA" id="ARBA00004236"/>
    </source>
</evidence>
<dbReference type="EMBL" id="JANFYT010000003">
    <property type="protein sequence ID" value="MCQ4813255.1"/>
    <property type="molecule type" value="Genomic_DNA"/>
</dbReference>
<feature type="transmembrane region" description="Helical" evidence="4">
    <location>
        <begin position="192"/>
        <end position="215"/>
    </location>
</feature>
<keyword evidence="4" id="KW-1133">Transmembrane helix</keyword>
<dbReference type="GO" id="GO:0005886">
    <property type="term" value="C:plasma membrane"/>
    <property type="evidence" value="ECO:0007669"/>
    <property type="project" value="UniProtKB-SubCell"/>
</dbReference>
<dbReference type="RefSeq" id="WP_008708963.1">
    <property type="nucleotide sequence ID" value="NZ_CABKQM010000002.1"/>
</dbReference>
<organism evidence="7 8">
    <name type="scientific">Cloacibacillus evryensis</name>
    <dbReference type="NCBI Taxonomy" id="508460"/>
    <lineage>
        <taxon>Bacteria</taxon>
        <taxon>Thermotogati</taxon>
        <taxon>Synergistota</taxon>
        <taxon>Synergistia</taxon>
        <taxon>Synergistales</taxon>
        <taxon>Synergistaceae</taxon>
        <taxon>Cloacibacillus</taxon>
    </lineage>
</organism>
<keyword evidence="2" id="KW-1003">Cell membrane</keyword>
<feature type="signal peptide" evidence="5">
    <location>
        <begin position="1"/>
        <end position="24"/>
    </location>
</feature>
<proteinExistence type="predicted"/>
<dbReference type="AlphaFoldDB" id="A0AAW5JXH5"/>
<feature type="transmembrane region" description="Helical" evidence="4">
    <location>
        <begin position="313"/>
        <end position="331"/>
    </location>
</feature>
<evidence type="ECO:0000256" key="5">
    <source>
        <dbReference type="SAM" id="SignalP"/>
    </source>
</evidence>
<feature type="domain" description="FMN-binding" evidence="6">
    <location>
        <begin position="66"/>
        <end position="145"/>
    </location>
</feature>
<dbReference type="Pfam" id="PF12801">
    <property type="entry name" value="Fer4_5"/>
    <property type="match status" value="2"/>
</dbReference>
<dbReference type="GO" id="GO:0010181">
    <property type="term" value="F:FMN binding"/>
    <property type="evidence" value="ECO:0007669"/>
    <property type="project" value="InterPro"/>
</dbReference>
<sequence length="385" mass="41418">MKIKFNRIAFLAAALLLIAAAAFNRDGKLLGVAPGDQKGGGTRTEWTAEDGSRVISTEGLAKDILGFGGGIPLHIYMKEGRVVRVEAQDNYETPPFFAQVESSILSAWNGLTAEEALNKEVAAVSGATISSNAVIGTFRRGMEYARGTAAEAPREGSRPGAGALAALAVALCGLFLPLFIRSPKYRSLQLLANTAVLGFWSGTFISLSLLTGFAANGVRSWNAAPALALLFAAFIMPLFGKKGHYCSWICPLGSLQELLGRIPVPKAKLPADTIKWLGRLREAVWMAMMLLMWLGVGFELMDYELFSAFLFRRAAWPVLALAGVFFALSLVTPRPYCRFLCPTGTLIKFAQGDASVCAASAPRALKLTMSAIFFVSSIMTLFRMP</sequence>
<evidence type="ECO:0000256" key="3">
    <source>
        <dbReference type="ARBA" id="ARBA00023136"/>
    </source>
</evidence>
<dbReference type="InterPro" id="IPR052378">
    <property type="entry name" value="NosR_regulator"/>
</dbReference>
<dbReference type="SMART" id="SM00900">
    <property type="entry name" value="FMN_bind"/>
    <property type="match status" value="1"/>
</dbReference>
<dbReference type="PANTHER" id="PTHR30224:SF4">
    <property type="entry name" value="ELECTRON TRANSPORT PROTEIN YCCM-RELATED"/>
    <property type="match status" value="1"/>
</dbReference>
<feature type="chain" id="PRO_5043487500" evidence="5">
    <location>
        <begin position="25"/>
        <end position="385"/>
    </location>
</feature>
<evidence type="ECO:0000256" key="2">
    <source>
        <dbReference type="ARBA" id="ARBA00022475"/>
    </source>
</evidence>
<evidence type="ECO:0000256" key="4">
    <source>
        <dbReference type="SAM" id="Phobius"/>
    </source>
</evidence>
<dbReference type="PANTHER" id="PTHR30224">
    <property type="entry name" value="ELECTRON TRANSPORT PROTEIN"/>
    <property type="match status" value="1"/>
</dbReference>
<protein>
    <submittedName>
        <fullName evidence="7">4Fe-4S binding protein</fullName>
    </submittedName>
</protein>
<keyword evidence="5" id="KW-0732">Signal</keyword>
<gene>
    <name evidence="7" type="ORF">NE630_02315</name>
</gene>
<keyword evidence="3 4" id="KW-0472">Membrane</keyword>
<evidence type="ECO:0000313" key="8">
    <source>
        <dbReference type="Proteomes" id="UP001205919"/>
    </source>
</evidence>
<name>A0AAW5JXH5_9BACT</name>
<feature type="transmembrane region" description="Helical" evidence="4">
    <location>
        <begin position="283"/>
        <end position="301"/>
    </location>
</feature>
<comment type="caution">
    <text evidence="7">The sequence shown here is derived from an EMBL/GenBank/DDBJ whole genome shotgun (WGS) entry which is preliminary data.</text>
</comment>
<feature type="transmembrane region" description="Helical" evidence="4">
    <location>
        <begin position="221"/>
        <end position="239"/>
    </location>
</feature>
<feature type="transmembrane region" description="Helical" evidence="4">
    <location>
        <begin position="161"/>
        <end position="180"/>
    </location>
</feature>
<keyword evidence="4" id="KW-0812">Transmembrane</keyword>
<reference evidence="7 8" key="1">
    <citation type="submission" date="2022-06" db="EMBL/GenBank/DDBJ databases">
        <title>Isolation of gut microbiota from human fecal samples.</title>
        <authorList>
            <person name="Pamer E.G."/>
            <person name="Barat B."/>
            <person name="Waligurski E."/>
            <person name="Medina S."/>
            <person name="Paddock L."/>
            <person name="Mostad J."/>
        </authorList>
    </citation>
    <scope>NUCLEOTIDE SEQUENCE [LARGE SCALE GENOMIC DNA]</scope>
    <source>
        <strain evidence="7 8">DFI.9.90</strain>
    </source>
</reference>
<dbReference type="Proteomes" id="UP001205919">
    <property type="component" value="Unassembled WGS sequence"/>
</dbReference>
<dbReference type="InterPro" id="IPR007329">
    <property type="entry name" value="FMN-bd"/>
</dbReference>
<keyword evidence="8" id="KW-1185">Reference proteome</keyword>
<evidence type="ECO:0000259" key="6">
    <source>
        <dbReference type="SMART" id="SM00900"/>
    </source>
</evidence>
<dbReference type="Pfam" id="PF04205">
    <property type="entry name" value="FMN_bind"/>
    <property type="match status" value="1"/>
</dbReference>
<dbReference type="InterPro" id="IPR017896">
    <property type="entry name" value="4Fe4S_Fe-S-bd"/>
</dbReference>
<accession>A0AAW5JXH5</accession>
<evidence type="ECO:0000313" key="7">
    <source>
        <dbReference type="EMBL" id="MCQ4813255.1"/>
    </source>
</evidence>
<comment type="subcellular location">
    <subcellularLocation>
        <location evidence="1">Cell membrane</location>
    </subcellularLocation>
</comment>